<feature type="transmembrane region" description="Helical" evidence="1">
    <location>
        <begin position="154"/>
        <end position="174"/>
    </location>
</feature>
<feature type="domain" description="DUF3592" evidence="2">
    <location>
        <begin position="53"/>
        <end position="143"/>
    </location>
</feature>
<evidence type="ECO:0000313" key="4">
    <source>
        <dbReference type="EMBL" id="QLL97508.1"/>
    </source>
</evidence>
<gene>
    <name evidence="3" type="ORF">B7722_00060</name>
    <name evidence="4" type="ORF">HRE59_00255</name>
</gene>
<name>A0A1X1H0N4_STROR</name>
<evidence type="ECO:0000313" key="5">
    <source>
        <dbReference type="Proteomes" id="UP000193768"/>
    </source>
</evidence>
<dbReference type="EMBL" id="NCUJ01000007">
    <property type="protein sequence ID" value="ORO52669.1"/>
    <property type="molecule type" value="Genomic_DNA"/>
</dbReference>
<keyword evidence="1" id="KW-0472">Membrane</keyword>
<dbReference type="Proteomes" id="UP000510865">
    <property type="component" value="Chromosome"/>
</dbReference>
<dbReference type="EMBL" id="CP054134">
    <property type="protein sequence ID" value="QLL97508.1"/>
    <property type="molecule type" value="Genomic_DNA"/>
</dbReference>
<evidence type="ECO:0000313" key="6">
    <source>
        <dbReference type="Proteomes" id="UP000510865"/>
    </source>
</evidence>
<protein>
    <submittedName>
        <fullName evidence="3">DUF3592 domain-containing protein</fullName>
    </submittedName>
</protein>
<feature type="transmembrane region" description="Helical" evidence="1">
    <location>
        <begin position="6"/>
        <end position="29"/>
    </location>
</feature>
<dbReference type="InterPro" id="IPR021994">
    <property type="entry name" value="DUF3592"/>
</dbReference>
<keyword evidence="1" id="KW-0812">Transmembrane</keyword>
<sequence>MSDLKLYFLLLFGVLLLCSSVLFFFRYFYKRELRIKNLSTACVEGVVVGYKYSKPAGPPIVEYKVDGRTYQRNLDYHRVILISVPWKSVQATSRSELLAQKITIYRNSVVSVTRVLEDAFPKGSKMTVWYNPACPKESFVERYSGMEVVYKRQVWICMATLILAPILLTMVFLLNEFYK</sequence>
<dbReference type="RefSeq" id="WP_001281572.1">
    <property type="nucleotide sequence ID" value="NZ_CP054134.1"/>
</dbReference>
<dbReference type="Proteomes" id="UP000193768">
    <property type="component" value="Unassembled WGS sequence"/>
</dbReference>
<evidence type="ECO:0000313" key="3">
    <source>
        <dbReference type="EMBL" id="ORO52669.1"/>
    </source>
</evidence>
<dbReference type="Pfam" id="PF12158">
    <property type="entry name" value="DUF3592"/>
    <property type="match status" value="1"/>
</dbReference>
<dbReference type="AlphaFoldDB" id="A0A1X1H0N4"/>
<accession>A0A1X1H0N4</accession>
<evidence type="ECO:0000256" key="1">
    <source>
        <dbReference type="SAM" id="Phobius"/>
    </source>
</evidence>
<reference evidence="3" key="2">
    <citation type="submission" date="2017-04" db="EMBL/GenBank/DDBJ databases">
        <authorList>
            <person name="Afonso C.L."/>
            <person name="Miller P.J."/>
            <person name="Scott M.A."/>
            <person name="Spackman E."/>
            <person name="Goraichik I."/>
            <person name="Dimitrov K.M."/>
            <person name="Suarez D.L."/>
            <person name="Swayne D.E."/>
        </authorList>
    </citation>
    <scope>NUCLEOTIDE SEQUENCE</scope>
    <source>
        <strain evidence="3">RH_8610_08</strain>
    </source>
</reference>
<reference evidence="3 5" key="1">
    <citation type="journal article" date="2016" name="Eur. J. Clin. Microbiol. Infect. Dis.">
        <title>Whole genome sequencing as a tool for phylogenetic analysis of clinical strains of Mitis group streptococci.</title>
        <authorList>
            <person name="Rasmussen L.H."/>
            <person name="Dargis R."/>
            <person name="Hojholt K."/>
            <person name="Christensen J.J."/>
            <person name="Skovgaard O."/>
            <person name="Justesen U.S."/>
            <person name="Rosenvinge F.S."/>
            <person name="Moser C."/>
            <person name="Lukjancenko O."/>
            <person name="Rasmussen S."/>
            <person name="Nielsen X.C."/>
        </authorList>
    </citation>
    <scope>NUCLEOTIDE SEQUENCE [LARGE SCALE GENOMIC DNA]</scope>
    <source>
        <strain evidence="3 5">RH_8610_08</strain>
    </source>
</reference>
<keyword evidence="1" id="KW-1133">Transmembrane helix</keyword>
<reference evidence="4 6" key="3">
    <citation type="submission" date="2020-05" db="EMBL/GenBank/DDBJ databases">
        <title>A novel sialic acid binding adhesin present in multiple species contributes to the pathogenesis of Infective endocarditis.</title>
        <authorList>
            <person name="Gaytan M.O."/>
            <person name="Singh A.K."/>
            <person name="Woodiga S.A."/>
            <person name="Patel S.A."/>
            <person name="Ann S.-S."/>
            <person name="Vera-Ponce de Leon A."/>
            <person name="McGrath S."/>
            <person name="Miller A."/>
            <person name="Bush J."/>
            <person name="van der Linden M."/>
            <person name="Magrini V."/>
            <person name="Wilson R.K."/>
            <person name="Kitten T."/>
            <person name="King S.J."/>
        </authorList>
    </citation>
    <scope>NUCLEOTIDE SEQUENCE [LARGE SCALE GENOMIC DNA]</scope>
    <source>
        <strain evidence="4 6">SN51445</strain>
    </source>
</reference>
<evidence type="ECO:0000259" key="2">
    <source>
        <dbReference type="Pfam" id="PF12158"/>
    </source>
</evidence>
<organism evidence="3 5">
    <name type="scientific">Streptococcus oralis subsp. oralis</name>
    <dbReference type="NCBI Taxonomy" id="1891914"/>
    <lineage>
        <taxon>Bacteria</taxon>
        <taxon>Bacillati</taxon>
        <taxon>Bacillota</taxon>
        <taxon>Bacilli</taxon>
        <taxon>Lactobacillales</taxon>
        <taxon>Streptococcaceae</taxon>
        <taxon>Streptococcus</taxon>
    </lineage>
</organism>
<proteinExistence type="predicted"/>